<dbReference type="Gene3D" id="3.30.420.40">
    <property type="match status" value="2"/>
</dbReference>
<dbReference type="EC" id="2.7.1.59" evidence="2"/>
<keyword evidence="5" id="KW-0119">Carbohydrate metabolism</keyword>
<dbReference type="CDD" id="cd24007">
    <property type="entry name" value="ASKHA_NBD_eukNAGK-like"/>
    <property type="match status" value="1"/>
</dbReference>
<accession>A0A2I1D0L1</accession>
<dbReference type="GO" id="GO:0016835">
    <property type="term" value="F:carbon-oxygen lyase activity"/>
    <property type="evidence" value="ECO:0007669"/>
    <property type="project" value="InterPro"/>
</dbReference>
<dbReference type="HAMAP" id="MF_00068">
    <property type="entry name" value="MurQ"/>
    <property type="match status" value="1"/>
</dbReference>
<dbReference type="GO" id="GO:0005654">
    <property type="term" value="C:nucleoplasm"/>
    <property type="evidence" value="ECO:0007669"/>
    <property type="project" value="TreeGrafter"/>
</dbReference>
<comment type="caution">
    <text evidence="8">The sequence shown here is derived from an EMBL/GenBank/DDBJ whole genome shotgun (WGS) entry which is preliminary data.</text>
</comment>
<keyword evidence="9" id="KW-1185">Reference proteome</keyword>
<dbReference type="AlphaFoldDB" id="A0A2I1D0L1"/>
<dbReference type="GO" id="GO:0019899">
    <property type="term" value="F:enzyme binding"/>
    <property type="evidence" value="ECO:0007669"/>
    <property type="project" value="TreeGrafter"/>
</dbReference>
<dbReference type="NCBIfam" id="NF003915">
    <property type="entry name" value="PRK05441.1"/>
    <property type="match status" value="1"/>
</dbReference>
<dbReference type="GO" id="GO:0030246">
    <property type="term" value="F:carbohydrate binding"/>
    <property type="evidence" value="ECO:0007669"/>
    <property type="project" value="TreeGrafter"/>
</dbReference>
<gene>
    <name evidence="8" type="ORF">P168DRAFT_319938</name>
</gene>
<dbReference type="InterPro" id="IPR005486">
    <property type="entry name" value="Glucokinase_regulatory_CS"/>
</dbReference>
<keyword evidence="4" id="KW-0456">Lyase</keyword>
<evidence type="ECO:0000256" key="3">
    <source>
        <dbReference type="ARBA" id="ARBA00014974"/>
    </source>
</evidence>
<dbReference type="NCBIfam" id="TIGR00274">
    <property type="entry name" value="N-acetylmuramic acid 6-phosphate etherase"/>
    <property type="match status" value="1"/>
</dbReference>
<dbReference type="GO" id="GO:0004857">
    <property type="term" value="F:enzyme inhibitor activity"/>
    <property type="evidence" value="ECO:0007669"/>
    <property type="project" value="TreeGrafter"/>
</dbReference>
<dbReference type="GO" id="GO:0042593">
    <property type="term" value="P:glucose homeostasis"/>
    <property type="evidence" value="ECO:0007669"/>
    <property type="project" value="TreeGrafter"/>
</dbReference>
<evidence type="ECO:0000256" key="6">
    <source>
        <dbReference type="ARBA" id="ARBA00031123"/>
    </source>
</evidence>
<dbReference type="GO" id="GO:0045127">
    <property type="term" value="F:N-acetylglucosamine kinase activity"/>
    <property type="evidence" value="ECO:0007669"/>
    <property type="project" value="UniProtKB-EC"/>
</dbReference>
<dbReference type="Pfam" id="PF01869">
    <property type="entry name" value="BcrAD_BadFG"/>
    <property type="match status" value="1"/>
</dbReference>
<feature type="domain" description="SIS" evidence="7">
    <location>
        <begin position="58"/>
        <end position="224"/>
    </location>
</feature>
<evidence type="ECO:0000259" key="7">
    <source>
        <dbReference type="PROSITE" id="PS51464"/>
    </source>
</evidence>
<dbReference type="InterPro" id="IPR040190">
    <property type="entry name" value="MURQ/GCKR"/>
</dbReference>
<dbReference type="Gene3D" id="1.10.8.1080">
    <property type="match status" value="1"/>
</dbReference>
<dbReference type="GeneID" id="36547849"/>
<dbReference type="VEuPathDB" id="FungiDB:P168DRAFT_319938"/>
<dbReference type="CDD" id="cd05007">
    <property type="entry name" value="SIS_Etherase"/>
    <property type="match status" value="1"/>
</dbReference>
<evidence type="ECO:0000313" key="9">
    <source>
        <dbReference type="Proteomes" id="UP000234254"/>
    </source>
</evidence>
<evidence type="ECO:0000256" key="1">
    <source>
        <dbReference type="ARBA" id="ARBA00006198"/>
    </source>
</evidence>
<name>A0A2I1D0L1_ASPC2</name>
<dbReference type="PANTHER" id="PTHR10088:SF4">
    <property type="entry name" value="GLUCOKINASE REGULATORY PROTEIN"/>
    <property type="match status" value="1"/>
</dbReference>
<evidence type="ECO:0000313" key="8">
    <source>
        <dbReference type="EMBL" id="PKY03411.1"/>
    </source>
</evidence>
<dbReference type="GO" id="GO:0070095">
    <property type="term" value="F:fructose-6-phosphate binding"/>
    <property type="evidence" value="ECO:0007669"/>
    <property type="project" value="TreeGrafter"/>
</dbReference>
<dbReference type="Gene3D" id="3.40.50.10490">
    <property type="entry name" value="Glucose-6-phosphate isomerase like protein, domain 1"/>
    <property type="match status" value="1"/>
</dbReference>
<evidence type="ECO:0000256" key="5">
    <source>
        <dbReference type="ARBA" id="ARBA00023277"/>
    </source>
</evidence>
<dbReference type="RefSeq" id="XP_024692005.1">
    <property type="nucleotide sequence ID" value="XM_024840325.1"/>
</dbReference>
<dbReference type="GO" id="GO:0046348">
    <property type="term" value="P:amino sugar catabolic process"/>
    <property type="evidence" value="ECO:0007669"/>
    <property type="project" value="InterPro"/>
</dbReference>
<dbReference type="FunFam" id="3.40.50.10490:FF:000014">
    <property type="entry name" value="N-acetylmuramic acid 6-phosphate etherase"/>
    <property type="match status" value="1"/>
</dbReference>
<dbReference type="Pfam" id="PF22645">
    <property type="entry name" value="GKRP_SIS_N"/>
    <property type="match status" value="1"/>
</dbReference>
<dbReference type="InterPro" id="IPR046348">
    <property type="entry name" value="SIS_dom_sf"/>
</dbReference>
<dbReference type="PROSITE" id="PS01272">
    <property type="entry name" value="GCKR"/>
    <property type="match status" value="1"/>
</dbReference>
<dbReference type="InterPro" id="IPR043129">
    <property type="entry name" value="ATPase_NBD"/>
</dbReference>
<dbReference type="InterPro" id="IPR002731">
    <property type="entry name" value="ATPase_BadF"/>
</dbReference>
<evidence type="ECO:0000256" key="4">
    <source>
        <dbReference type="ARBA" id="ARBA00023239"/>
    </source>
</evidence>
<comment type="similarity">
    <text evidence="1">Belongs to the eukaryotic-type N-acetylglucosamine kinase family.</text>
</comment>
<dbReference type="EMBL" id="MSFM01000008">
    <property type="protein sequence ID" value="PKY03411.1"/>
    <property type="molecule type" value="Genomic_DNA"/>
</dbReference>
<organism evidence="8 9">
    <name type="scientific">Aspergillus campestris (strain IBT 28561)</name>
    <dbReference type="NCBI Taxonomy" id="1392248"/>
    <lineage>
        <taxon>Eukaryota</taxon>
        <taxon>Fungi</taxon>
        <taxon>Dikarya</taxon>
        <taxon>Ascomycota</taxon>
        <taxon>Pezizomycotina</taxon>
        <taxon>Eurotiomycetes</taxon>
        <taxon>Eurotiomycetidae</taxon>
        <taxon>Eurotiales</taxon>
        <taxon>Aspergillaceae</taxon>
        <taxon>Aspergillus</taxon>
        <taxon>Aspergillus subgen. Circumdati</taxon>
    </lineage>
</organism>
<dbReference type="GO" id="GO:0009750">
    <property type="term" value="P:response to fructose"/>
    <property type="evidence" value="ECO:0007669"/>
    <property type="project" value="TreeGrafter"/>
</dbReference>
<sequence>MDLGSLSRLQTEGINPRTTNIDQVSTLELCTLINRDDYLVAESVTTFLPQIADAIDDLAPRVRRGGRVIYVGAGTSGRLGILDASEIPPTFAAPFSQFVGIIAGGDAAIRKAQEGAEDSVSAGEQDLEALQLDPELDSVIGIAASGRTPYVLGCMNFAKRLGCLTIGVVCASPSAMSRAGTVDHMLSPLPGPECVTGSTRLKAGTATKLVLNMLSTGTMIRIGKTYGNMMVDLVASNNKLKQRSRNILRKLSPLCDNMTDEQLDDLLAQCDRSVKLALMTANTGLSVEQSQRELESAGGILAQALKAANKSCTGIQPNGSAAPDRRFILCIDGGGSKCAAVITDEKGVILGRGLAGPCNLTDGHGMGEAIATLEAAARNAMKNVPTQILGDDTPLDGCFQTVWLGLAGIDRSGFREALLPNVSALFGVTAPDSLLLTNDVDLLAAAMSRHPGSESAIVLIAGTGSVAMRYNWTSGRPMRVARSGGWGHILGDEGGGYAIGLRAIKHTVARLEDARLGLGDGDSTLGVFEQAVLKRLGCGRSPSGEYDLVSEVLVPQQQATKTRIAGVAEAVLSLAGTDDTATCIIHDQVDDLVNTTLGRLLHPKCQGYHPPAETGLILSGGVVSHVTYQKLLMERLSSRGIQFSYVERVHDAVSLGATSLAMSQQKEA</sequence>
<dbReference type="SUPFAM" id="SSF53067">
    <property type="entry name" value="Actin-like ATPase domain"/>
    <property type="match status" value="2"/>
</dbReference>
<dbReference type="InterPro" id="IPR005488">
    <property type="entry name" value="Etherase_MurQ"/>
</dbReference>
<dbReference type="OrthoDB" id="311172at2759"/>
<dbReference type="PANTHER" id="PTHR10088">
    <property type="entry name" value="GLUCOKINASE REGULATORY PROTEIN"/>
    <property type="match status" value="1"/>
</dbReference>
<dbReference type="Proteomes" id="UP000234254">
    <property type="component" value="Unassembled WGS sequence"/>
</dbReference>
<evidence type="ECO:0000256" key="2">
    <source>
        <dbReference type="ARBA" id="ARBA00012122"/>
    </source>
</evidence>
<dbReference type="SUPFAM" id="SSF53697">
    <property type="entry name" value="SIS domain"/>
    <property type="match status" value="1"/>
</dbReference>
<dbReference type="NCBIfam" id="NF009222">
    <property type="entry name" value="PRK12570.1"/>
    <property type="match status" value="1"/>
</dbReference>
<protein>
    <recommendedName>
        <fullName evidence="3">N-acetyl-D-glucosamine kinase</fullName>
        <ecNumber evidence="2">2.7.1.59</ecNumber>
    </recommendedName>
    <alternativeName>
        <fullName evidence="6">GlcNAc kinase</fullName>
    </alternativeName>
</protein>
<reference evidence="8" key="1">
    <citation type="submission" date="2016-12" db="EMBL/GenBank/DDBJ databases">
        <title>The genomes of Aspergillus section Nigri reveals drivers in fungal speciation.</title>
        <authorList>
            <consortium name="DOE Joint Genome Institute"/>
            <person name="Vesth T.C."/>
            <person name="Nybo J."/>
            <person name="Theobald S."/>
            <person name="Brandl J."/>
            <person name="Frisvad J.C."/>
            <person name="Nielsen K.F."/>
            <person name="Lyhne E.K."/>
            <person name="Kogle M.E."/>
            <person name="Kuo A."/>
            <person name="Riley R."/>
            <person name="Clum A."/>
            <person name="Nolan M."/>
            <person name="Lipzen A."/>
            <person name="Salamov A."/>
            <person name="Henrissat B."/>
            <person name="Wiebenga A."/>
            <person name="De vries R.P."/>
            <person name="Grigoriev I.V."/>
            <person name="Mortensen U.H."/>
            <person name="Andersen M.R."/>
            <person name="Baker S.E."/>
        </authorList>
    </citation>
    <scope>NUCLEOTIDE SEQUENCE</scope>
    <source>
        <strain evidence="8">IBT 28561</strain>
    </source>
</reference>
<dbReference type="InterPro" id="IPR001347">
    <property type="entry name" value="SIS_dom"/>
</dbReference>
<proteinExistence type="inferred from homology"/>
<dbReference type="PROSITE" id="PS51464">
    <property type="entry name" value="SIS"/>
    <property type="match status" value="1"/>
</dbReference>
<dbReference type="GO" id="GO:0005829">
    <property type="term" value="C:cytosol"/>
    <property type="evidence" value="ECO:0007669"/>
    <property type="project" value="TreeGrafter"/>
</dbReference>